<gene>
    <name evidence="2" type="ORF">Sjap_025992</name>
</gene>
<protein>
    <recommendedName>
        <fullName evidence="1">F-box domain-containing protein</fullName>
    </recommendedName>
</protein>
<proteinExistence type="predicted"/>
<keyword evidence="3" id="KW-1185">Reference proteome</keyword>
<dbReference type="PROSITE" id="PS50181">
    <property type="entry name" value="FBOX"/>
    <property type="match status" value="1"/>
</dbReference>
<dbReference type="AlphaFoldDB" id="A0AAP0E2T0"/>
<dbReference type="InterPro" id="IPR053197">
    <property type="entry name" value="F-box_SCFL_complex_component"/>
</dbReference>
<accession>A0AAP0E2T0</accession>
<dbReference type="Proteomes" id="UP001417504">
    <property type="component" value="Unassembled WGS sequence"/>
</dbReference>
<dbReference type="PANTHER" id="PTHR34223:SF93">
    <property type="entry name" value="F-BOX DOMAIN-CONTAINING PROTEIN"/>
    <property type="match status" value="1"/>
</dbReference>
<dbReference type="InterPro" id="IPR001810">
    <property type="entry name" value="F-box_dom"/>
</dbReference>
<evidence type="ECO:0000313" key="3">
    <source>
        <dbReference type="Proteomes" id="UP001417504"/>
    </source>
</evidence>
<dbReference type="EMBL" id="JBBNAE010000011">
    <property type="protein sequence ID" value="KAK9085581.1"/>
    <property type="molecule type" value="Genomic_DNA"/>
</dbReference>
<dbReference type="CDD" id="cd22160">
    <property type="entry name" value="F-box_AtFBL13-like"/>
    <property type="match status" value="1"/>
</dbReference>
<dbReference type="PANTHER" id="PTHR34223">
    <property type="entry name" value="OS11G0201299 PROTEIN"/>
    <property type="match status" value="1"/>
</dbReference>
<dbReference type="Gene3D" id="1.20.1280.50">
    <property type="match status" value="1"/>
</dbReference>
<organism evidence="2 3">
    <name type="scientific">Stephania japonica</name>
    <dbReference type="NCBI Taxonomy" id="461633"/>
    <lineage>
        <taxon>Eukaryota</taxon>
        <taxon>Viridiplantae</taxon>
        <taxon>Streptophyta</taxon>
        <taxon>Embryophyta</taxon>
        <taxon>Tracheophyta</taxon>
        <taxon>Spermatophyta</taxon>
        <taxon>Magnoliopsida</taxon>
        <taxon>Ranunculales</taxon>
        <taxon>Menispermaceae</taxon>
        <taxon>Menispermoideae</taxon>
        <taxon>Cissampelideae</taxon>
        <taxon>Stephania</taxon>
    </lineage>
</organism>
<feature type="domain" description="F-box" evidence="1">
    <location>
        <begin position="5"/>
        <end position="60"/>
    </location>
</feature>
<evidence type="ECO:0000313" key="2">
    <source>
        <dbReference type="EMBL" id="KAK9085581.1"/>
    </source>
</evidence>
<evidence type="ECO:0000259" key="1">
    <source>
        <dbReference type="PROSITE" id="PS50181"/>
    </source>
</evidence>
<comment type="caution">
    <text evidence="2">The sequence shown here is derived from an EMBL/GenBank/DDBJ whole genome shotgun (WGS) entry which is preliminary data.</text>
</comment>
<name>A0AAP0E2T0_9MAGN</name>
<dbReference type="InterPro" id="IPR053781">
    <property type="entry name" value="F-box_AtFBL13-like"/>
</dbReference>
<dbReference type="SUPFAM" id="SSF81383">
    <property type="entry name" value="F-box domain"/>
    <property type="match status" value="1"/>
</dbReference>
<dbReference type="Pfam" id="PF00646">
    <property type="entry name" value="F-box"/>
    <property type="match status" value="1"/>
</dbReference>
<reference evidence="2 3" key="1">
    <citation type="submission" date="2024-01" db="EMBL/GenBank/DDBJ databases">
        <title>Genome assemblies of Stephania.</title>
        <authorList>
            <person name="Yang L."/>
        </authorList>
    </citation>
    <scope>NUCLEOTIDE SEQUENCE [LARGE SCALE GENOMIC DNA]</scope>
    <source>
        <strain evidence="2">QJT</strain>
        <tissue evidence="2">Leaf</tissue>
    </source>
</reference>
<dbReference type="InterPro" id="IPR036047">
    <property type="entry name" value="F-box-like_dom_sf"/>
</dbReference>
<sequence length="213" mass="24398">MDFNKDRLSELPEPILHHIFSFLPTKEVIRSTCLLSKKWTHFISSVNSGCMRHPYDWSDIPGLIDRLGHRKLELHTPNLSTLVFKGVTYKDCSLGNLAVLINIRSEVPDMLEEFCPSKEDDLALPLCPLNRLKYMAVRGDGDANKLELLRFLFNSAVNLERLAISGDGSNNSKIKTGVCRTFRLSSWHYPEKSLMLKYRFRFCKSSLTCFVPT</sequence>